<organism evidence="3 4">
    <name type="scientific">Eremothecium gossypii (strain ATCC 10895 / CBS 109.51 / FGSC 9923 / NRRL Y-1056)</name>
    <name type="common">Yeast</name>
    <name type="synonym">Ashbya gossypii</name>
    <dbReference type="NCBI Taxonomy" id="284811"/>
    <lineage>
        <taxon>Eukaryota</taxon>
        <taxon>Fungi</taxon>
        <taxon>Dikarya</taxon>
        <taxon>Ascomycota</taxon>
        <taxon>Saccharomycotina</taxon>
        <taxon>Saccharomycetes</taxon>
        <taxon>Saccharomycetales</taxon>
        <taxon>Saccharomycetaceae</taxon>
        <taxon>Eremothecium</taxon>
    </lineage>
</organism>
<dbReference type="Gene3D" id="3.40.50.150">
    <property type="entry name" value="Vaccinia Virus protein VP39"/>
    <property type="match status" value="1"/>
</dbReference>
<dbReference type="CDD" id="cd02440">
    <property type="entry name" value="AdoMet_MTases"/>
    <property type="match status" value="1"/>
</dbReference>
<reference evidence="3 4" key="1">
    <citation type="journal article" date="2004" name="Science">
        <title>The Ashbya gossypii genome as a tool for mapping the ancient Saccharomyces cerevisiae genome.</title>
        <authorList>
            <person name="Dietrich F.S."/>
            <person name="Voegeli S."/>
            <person name="Brachat S."/>
            <person name="Lerch A."/>
            <person name="Gates K."/>
            <person name="Steiner S."/>
            <person name="Mohr C."/>
            <person name="Pohlmann R."/>
            <person name="Luedi P."/>
            <person name="Choi S."/>
            <person name="Wing R.A."/>
            <person name="Flavier A."/>
            <person name="Gaffney T.D."/>
            <person name="Philippsen P."/>
        </authorList>
    </citation>
    <scope>NUCLEOTIDE SEQUENCE [LARGE SCALE GENOMIC DNA]</scope>
    <source>
        <strain evidence="4">ATCC 10895 / CBS 109.51 / FGSC 9923 / NRRL Y-1056</strain>
    </source>
</reference>
<dbReference type="InParanoid" id="Q756L4"/>
<gene>
    <name evidence="3" type="ORF">AGOS_AER240W</name>
</gene>
<dbReference type="InterPro" id="IPR029063">
    <property type="entry name" value="SAM-dependent_MTases_sf"/>
</dbReference>
<dbReference type="eggNOG" id="KOG2793">
    <property type="taxonomic scope" value="Eukaryota"/>
</dbReference>
<dbReference type="SUPFAM" id="SSF53335">
    <property type="entry name" value="S-adenosyl-L-methionine-dependent methyltransferases"/>
    <property type="match status" value="1"/>
</dbReference>
<dbReference type="InterPro" id="IPR019410">
    <property type="entry name" value="Methyltransf_16"/>
</dbReference>
<dbReference type="GO" id="GO:0008757">
    <property type="term" value="F:S-adenosylmethionine-dependent methyltransferase activity"/>
    <property type="evidence" value="ECO:0007669"/>
    <property type="project" value="UniProtKB-ARBA"/>
</dbReference>
<dbReference type="KEGG" id="ago:AGOS_AER240W"/>
<name>Q756L4_EREGS</name>
<dbReference type="HOGENOM" id="CLU_049351_1_0_1"/>
<evidence type="ECO:0000256" key="1">
    <source>
        <dbReference type="ARBA" id="ARBA00022679"/>
    </source>
</evidence>
<dbReference type="PANTHER" id="PTHR14614">
    <property type="entry name" value="HEPATOCELLULAR CARCINOMA-ASSOCIATED ANTIGEN"/>
    <property type="match status" value="1"/>
</dbReference>
<evidence type="ECO:0000256" key="2">
    <source>
        <dbReference type="SAM" id="MobiDB-lite"/>
    </source>
</evidence>
<sequence>MECFDPLDFLSSAPQTIPPSRKDPLEPLVADALPESEGLKAEDNGATDTGHITVLDLPHIQYADPSAVLAVLLLLQPTAQVNFVGDESKAWQLVAEEKHVAGPLLDAALQYYRKWGSGSLSTEEQICSKIPVLLLHYNGELLRYYLSVLSHYEVVDHPLKDEILKQTALRISERCGRTAQPAITRQFLVDGVARPIVLHEPALTSDNLGLKTWGASLLLSRRVAGFTGKKRVLELGAGTGLVGIAYALANIDADDVFVTDLPEIVPNLRHNLALNNLTNVRASVLDWSDPTSFLHEHGELQFDAIFVADPIYSPNHPQLLVQTVARFLAPAGTLYLEIPIRAQYATERRLLWDLLAAHHLKVICTEEDRGNDDWGEVQYIYKEVGWSNIR</sequence>
<dbReference type="PANTHER" id="PTHR14614:SF156">
    <property type="entry name" value="PROTEIN-LYSINE N-METHYLTRANSFERASE EFM2"/>
    <property type="match status" value="1"/>
</dbReference>
<keyword evidence="4" id="KW-1185">Reference proteome</keyword>
<dbReference type="FunCoup" id="Q756L4">
    <property type="interactions" value="142"/>
</dbReference>
<dbReference type="OrthoDB" id="433955at2759"/>
<dbReference type="GO" id="GO:0008276">
    <property type="term" value="F:protein methyltransferase activity"/>
    <property type="evidence" value="ECO:0000318"/>
    <property type="project" value="GO_Central"/>
</dbReference>
<keyword evidence="1" id="KW-0808">Transferase</keyword>
<accession>Q756L4</accession>
<dbReference type="EMBL" id="AE016818">
    <property type="protein sequence ID" value="AAS52921.1"/>
    <property type="molecule type" value="Genomic_DNA"/>
</dbReference>
<dbReference type="GeneID" id="4621307"/>
<dbReference type="OMA" id="DDFGEMK"/>
<dbReference type="RefSeq" id="NP_985097.1">
    <property type="nucleotide sequence ID" value="NM_210451.1"/>
</dbReference>
<feature type="region of interest" description="Disordered" evidence="2">
    <location>
        <begin position="1"/>
        <end position="26"/>
    </location>
</feature>
<dbReference type="Proteomes" id="UP000000591">
    <property type="component" value="Chromosome V"/>
</dbReference>
<evidence type="ECO:0000313" key="3">
    <source>
        <dbReference type="EMBL" id="AAS52921.1"/>
    </source>
</evidence>
<proteinExistence type="predicted"/>
<dbReference type="STRING" id="284811.Q756L4"/>
<reference evidence="4" key="2">
    <citation type="journal article" date="2013" name="G3 (Bethesda)">
        <title>Genomes of Ashbya fungi isolated from insects reveal four mating-type loci, numerous translocations, lack of transposons, and distinct gene duplications.</title>
        <authorList>
            <person name="Dietrich F.S."/>
            <person name="Voegeli S."/>
            <person name="Kuo S."/>
            <person name="Philippsen P."/>
        </authorList>
    </citation>
    <scope>GENOME REANNOTATION</scope>
    <source>
        <strain evidence="4">ATCC 10895 / CBS 109.51 / FGSC 9923 / NRRL Y-1056</strain>
    </source>
</reference>
<dbReference type="Pfam" id="PF10294">
    <property type="entry name" value="Methyltransf_16"/>
    <property type="match status" value="1"/>
</dbReference>
<dbReference type="AlphaFoldDB" id="Q756L4"/>
<evidence type="ECO:0000313" key="4">
    <source>
        <dbReference type="Proteomes" id="UP000000591"/>
    </source>
</evidence>
<protein>
    <submittedName>
        <fullName evidence="3">AER240Wp</fullName>
    </submittedName>
</protein>